<keyword evidence="1" id="KW-1133">Transmembrane helix</keyword>
<evidence type="ECO:0000313" key="2">
    <source>
        <dbReference type="EMBL" id="PCR99588.1"/>
    </source>
</evidence>
<evidence type="ECO:0000256" key="1">
    <source>
        <dbReference type="SAM" id="Phobius"/>
    </source>
</evidence>
<comment type="caution">
    <text evidence="2">The sequence shown here is derived from an EMBL/GenBank/DDBJ whole genome shotgun (WGS) entry which is preliminary data.</text>
</comment>
<accession>A0A2A5RK40</accession>
<organism evidence="2 3">
    <name type="scientific">Lactococcus fujiensis JCM 16395</name>
    <dbReference type="NCBI Taxonomy" id="1291764"/>
    <lineage>
        <taxon>Bacteria</taxon>
        <taxon>Bacillati</taxon>
        <taxon>Bacillota</taxon>
        <taxon>Bacilli</taxon>
        <taxon>Lactobacillales</taxon>
        <taxon>Streptococcaceae</taxon>
        <taxon>Lactococcus</taxon>
    </lineage>
</organism>
<keyword evidence="1" id="KW-0812">Transmembrane</keyword>
<evidence type="ECO:0000313" key="3">
    <source>
        <dbReference type="Proteomes" id="UP000218181"/>
    </source>
</evidence>
<sequence>MMRSFGFNTGGIKILILVGIIIYLLLQIHKLKLRKVIKNTTQESNI</sequence>
<gene>
    <name evidence="2" type="ORF">RT41_GL001701</name>
</gene>
<name>A0A2A5RK40_9LACT</name>
<dbReference type="EMBL" id="JXJU01000007">
    <property type="protein sequence ID" value="PCR99588.1"/>
    <property type="molecule type" value="Genomic_DNA"/>
</dbReference>
<reference evidence="2 3" key="1">
    <citation type="submission" date="2014-12" db="EMBL/GenBank/DDBJ databases">
        <title>Draft genome sequences of 10 type strains of Lactococcus.</title>
        <authorList>
            <person name="Sun Z."/>
            <person name="Zhong Z."/>
            <person name="Liu W."/>
            <person name="Zhang W."/>
            <person name="Zhang H."/>
        </authorList>
    </citation>
    <scope>NUCLEOTIDE SEQUENCE [LARGE SCALE GENOMIC DNA]</scope>
    <source>
        <strain evidence="2 3">JCM 16395</strain>
    </source>
</reference>
<proteinExistence type="predicted"/>
<keyword evidence="1" id="KW-0472">Membrane</keyword>
<keyword evidence="3" id="KW-1185">Reference proteome</keyword>
<feature type="transmembrane region" description="Helical" evidence="1">
    <location>
        <begin position="6"/>
        <end position="26"/>
    </location>
</feature>
<dbReference type="Proteomes" id="UP000218181">
    <property type="component" value="Unassembled WGS sequence"/>
</dbReference>
<dbReference type="AlphaFoldDB" id="A0A2A5RK40"/>
<protein>
    <submittedName>
        <fullName evidence="2">Uncharacterized protein</fullName>
    </submittedName>
</protein>